<keyword evidence="1" id="KW-0808">Transferase</keyword>
<sequence>MSRGHVLVALGAGSRAGDAAWMNSGVATRVIHLDHAAPSGRRLRSRILGMGIDSLLIALKTAFSGVRGPVLAANPWVGVSLRLLGWRHVSVTGIYAEAGSRNHRVLRRLLGSSSVVTMVESEARSWREAGGRAIAVRYGNTLQYPPRVPKVNSAVRIFVGGSSDRDHQVLEDLIARVQSSQFEVHLTITLDEQPASWSNGSSTITRTGRLTNSEFGAQMSQADVVFLPLVDGSRAAGHMVAVGALETGAPVITTRSGGMDGYVDGTFVATLDEHADLLDQLVETGLAWRGRETEVREHWAREYSLEAYVVRVGEALSQLEAAR</sequence>
<evidence type="ECO:0000313" key="2">
    <source>
        <dbReference type="Proteomes" id="UP000392064"/>
    </source>
</evidence>
<dbReference type="EMBL" id="CP045737">
    <property type="protein sequence ID" value="QGG40035.1"/>
    <property type="molecule type" value="Genomic_DNA"/>
</dbReference>
<dbReference type="Pfam" id="PF13692">
    <property type="entry name" value="Glyco_trans_1_4"/>
    <property type="match status" value="1"/>
</dbReference>
<protein>
    <submittedName>
        <fullName evidence="1">Glycosyltransferase</fullName>
    </submittedName>
</protein>
<reference evidence="1 2" key="1">
    <citation type="submission" date="2019-11" db="EMBL/GenBank/DDBJ databases">
        <authorList>
            <person name="Li J."/>
        </authorList>
    </citation>
    <scope>NUCLEOTIDE SEQUENCE [LARGE SCALE GENOMIC DNA]</scope>
    <source>
        <strain evidence="1 2">MF47</strain>
    </source>
</reference>
<proteinExistence type="predicted"/>
<dbReference type="SUPFAM" id="SSF53756">
    <property type="entry name" value="UDP-Glycosyltransferase/glycogen phosphorylase"/>
    <property type="match status" value="1"/>
</dbReference>
<keyword evidence="2" id="KW-1185">Reference proteome</keyword>
<gene>
    <name evidence="1" type="ORF">GEV26_00810</name>
</gene>
<evidence type="ECO:0000313" key="1">
    <source>
        <dbReference type="EMBL" id="QGG40035.1"/>
    </source>
</evidence>
<dbReference type="GO" id="GO:0016740">
    <property type="term" value="F:transferase activity"/>
    <property type="evidence" value="ECO:0007669"/>
    <property type="project" value="UniProtKB-KW"/>
</dbReference>
<dbReference type="KEGG" id="aef:GEV26_00810"/>
<organism evidence="1 2">
    <name type="scientific">Aeromicrobium yanjiei</name>
    <dbReference type="NCBI Taxonomy" id="2662028"/>
    <lineage>
        <taxon>Bacteria</taxon>
        <taxon>Bacillati</taxon>
        <taxon>Actinomycetota</taxon>
        <taxon>Actinomycetes</taxon>
        <taxon>Propionibacteriales</taxon>
        <taxon>Nocardioidaceae</taxon>
        <taxon>Aeromicrobium</taxon>
    </lineage>
</organism>
<name>A0A5Q2MIA7_9ACTN</name>
<dbReference type="AlphaFoldDB" id="A0A5Q2MIA7"/>
<accession>A0A5Q2MIA7</accession>
<dbReference type="Gene3D" id="3.40.50.2000">
    <property type="entry name" value="Glycogen Phosphorylase B"/>
    <property type="match status" value="1"/>
</dbReference>
<dbReference type="Proteomes" id="UP000392064">
    <property type="component" value="Chromosome"/>
</dbReference>